<keyword evidence="1" id="KW-0472">Membrane</keyword>
<feature type="transmembrane region" description="Helical" evidence="1">
    <location>
        <begin position="7"/>
        <end position="26"/>
    </location>
</feature>
<feature type="transmembrane region" description="Helical" evidence="1">
    <location>
        <begin position="46"/>
        <end position="66"/>
    </location>
</feature>
<keyword evidence="1" id="KW-1133">Transmembrane helix</keyword>
<dbReference type="EMBL" id="CP075865">
    <property type="protein sequence ID" value="QYS97206.1"/>
    <property type="molecule type" value="Genomic_DNA"/>
</dbReference>
<evidence type="ECO:0000313" key="3">
    <source>
        <dbReference type="Proteomes" id="UP000826661"/>
    </source>
</evidence>
<dbReference type="Proteomes" id="UP000826661">
    <property type="component" value="Chromosome II"/>
</dbReference>
<evidence type="ECO:0000313" key="2">
    <source>
        <dbReference type="EMBL" id="QYS97206.1"/>
    </source>
</evidence>
<sequence>MLLGEWVMHWTQNWVFIVSFAFYSVWLIRWSLNFGFDFPLLPSDVLHGWIALFFLLHTALSSLITLPWKSGNGNLLWVFLGRDFGENSWVVEQKTQKGMGDT</sequence>
<evidence type="ECO:0000256" key="1">
    <source>
        <dbReference type="SAM" id="Phobius"/>
    </source>
</evidence>
<keyword evidence="1" id="KW-0812">Transmembrane</keyword>
<accession>A0A8G0L7L5</accession>
<keyword evidence="3" id="KW-1185">Reference proteome</keyword>
<dbReference type="AlphaFoldDB" id="A0A8G0L7L5"/>
<gene>
    <name evidence="2" type="ORF">H0G86_004438</name>
</gene>
<protein>
    <submittedName>
        <fullName evidence="2">Uncharacterized protein</fullName>
    </submittedName>
</protein>
<proteinExistence type="predicted"/>
<organism evidence="2 3">
    <name type="scientific">Trichoderma simmonsii</name>
    <dbReference type="NCBI Taxonomy" id="1491479"/>
    <lineage>
        <taxon>Eukaryota</taxon>
        <taxon>Fungi</taxon>
        <taxon>Dikarya</taxon>
        <taxon>Ascomycota</taxon>
        <taxon>Pezizomycotina</taxon>
        <taxon>Sordariomycetes</taxon>
        <taxon>Hypocreomycetidae</taxon>
        <taxon>Hypocreales</taxon>
        <taxon>Hypocreaceae</taxon>
        <taxon>Trichoderma</taxon>
    </lineage>
</organism>
<name>A0A8G0L7L5_9HYPO</name>
<reference evidence="2 3" key="1">
    <citation type="journal article" date="2021" name="BMC Genomics">
        <title>Telomere-to-telomere genome assembly of asparaginase-producing Trichoderma simmonsii.</title>
        <authorList>
            <person name="Chung D."/>
            <person name="Kwon Y.M."/>
            <person name="Yang Y."/>
        </authorList>
    </citation>
    <scope>NUCLEOTIDE SEQUENCE [LARGE SCALE GENOMIC DNA]</scope>
    <source>
        <strain evidence="2 3">GH-Sj1</strain>
    </source>
</reference>